<dbReference type="GO" id="GO:0003700">
    <property type="term" value="F:DNA-binding transcription factor activity"/>
    <property type="evidence" value="ECO:0007669"/>
    <property type="project" value="InterPro"/>
</dbReference>
<keyword evidence="5" id="KW-1185">Reference proteome</keyword>
<keyword evidence="1" id="KW-0805">Transcription regulation</keyword>
<dbReference type="Proteomes" id="UP000290602">
    <property type="component" value="Unassembled WGS sequence"/>
</dbReference>
<keyword evidence="3" id="KW-0804">Transcription</keyword>
<dbReference type="Pfam" id="PF12833">
    <property type="entry name" value="HTH_18"/>
    <property type="match status" value="1"/>
</dbReference>
<evidence type="ECO:0000256" key="3">
    <source>
        <dbReference type="ARBA" id="ARBA00023163"/>
    </source>
</evidence>
<dbReference type="InterPro" id="IPR013096">
    <property type="entry name" value="Cupin_2"/>
</dbReference>
<dbReference type="EMBL" id="QXIL01000014">
    <property type="protein sequence ID" value="RXI78201.1"/>
    <property type="molecule type" value="Genomic_DNA"/>
</dbReference>
<evidence type="ECO:0000313" key="4">
    <source>
        <dbReference type="EMBL" id="RXI78201.1"/>
    </source>
</evidence>
<dbReference type="Gene3D" id="2.60.120.10">
    <property type="entry name" value="Jelly Rolls"/>
    <property type="match status" value="1"/>
</dbReference>
<dbReference type="CDD" id="cd02208">
    <property type="entry name" value="cupin_RmlC-like"/>
    <property type="match status" value="1"/>
</dbReference>
<dbReference type="PROSITE" id="PS00041">
    <property type="entry name" value="HTH_ARAC_FAMILY_1"/>
    <property type="match status" value="1"/>
</dbReference>
<dbReference type="AlphaFoldDB" id="A0A4Q0VJD1"/>
<dbReference type="GO" id="GO:0043565">
    <property type="term" value="F:sequence-specific DNA binding"/>
    <property type="evidence" value="ECO:0007669"/>
    <property type="project" value="InterPro"/>
</dbReference>
<dbReference type="InterPro" id="IPR014710">
    <property type="entry name" value="RmlC-like_jellyroll"/>
</dbReference>
<dbReference type="SUPFAM" id="SSF46689">
    <property type="entry name" value="Homeodomain-like"/>
    <property type="match status" value="1"/>
</dbReference>
<gene>
    <name evidence="4" type="ORF">DXH47_07680</name>
</gene>
<dbReference type="Gene3D" id="1.10.10.60">
    <property type="entry name" value="Homeodomain-like"/>
    <property type="match status" value="2"/>
</dbReference>
<dbReference type="Pfam" id="PF07883">
    <property type="entry name" value="Cupin_2"/>
    <property type="match status" value="1"/>
</dbReference>
<dbReference type="InterPro" id="IPR018062">
    <property type="entry name" value="HTH_AraC-typ_CS"/>
</dbReference>
<dbReference type="SMART" id="SM00342">
    <property type="entry name" value="HTH_ARAC"/>
    <property type="match status" value="1"/>
</dbReference>
<sequence>MIDNLSIDGTIPMPVFCNHVTSRHHNSPLHVHPHHIEMLLLLSGNASFYTEKQAFLLLPRTLVLVPNGVWHCILTHDDTPYERVYINIELNLIHQLSTTRTNLLKCFDRARHQEVGTMALNEQESTRFTSLCDNLVDVIDQQHDAADIYQRILLTEILLLGNQVAPVPQHRENQMPQLFSKIMQYIAENIAGDLRLSALSHHFYLNPNYIDKYFKSQMNISIHTYVIEKRIELAKQLLGGGESVGETSVHCGFRNYSSFIRTFKQHVGQSPGKYKQTHQRKTPLS</sequence>
<comment type="caution">
    <text evidence="4">The sequence shown here is derived from an EMBL/GenBank/DDBJ whole genome shotgun (WGS) entry which is preliminary data.</text>
</comment>
<dbReference type="PANTHER" id="PTHR43280:SF2">
    <property type="entry name" value="HTH-TYPE TRANSCRIPTIONAL REGULATOR EXSA"/>
    <property type="match status" value="1"/>
</dbReference>
<dbReference type="InterPro" id="IPR018060">
    <property type="entry name" value="HTH_AraC"/>
</dbReference>
<dbReference type="SUPFAM" id="SSF51215">
    <property type="entry name" value="Regulatory protein AraC"/>
    <property type="match status" value="1"/>
</dbReference>
<evidence type="ECO:0000256" key="1">
    <source>
        <dbReference type="ARBA" id="ARBA00023015"/>
    </source>
</evidence>
<dbReference type="InterPro" id="IPR037923">
    <property type="entry name" value="HTH-like"/>
</dbReference>
<organism evidence="4 5">
    <name type="scientific">Levilactobacillus suantsaii</name>
    <dbReference type="NCBI Taxonomy" id="2292255"/>
    <lineage>
        <taxon>Bacteria</taxon>
        <taxon>Bacillati</taxon>
        <taxon>Bacillota</taxon>
        <taxon>Bacilli</taxon>
        <taxon>Lactobacillales</taxon>
        <taxon>Lactobacillaceae</taxon>
        <taxon>Levilactobacillus</taxon>
    </lineage>
</organism>
<dbReference type="InterPro" id="IPR009057">
    <property type="entry name" value="Homeodomain-like_sf"/>
</dbReference>
<evidence type="ECO:0000313" key="5">
    <source>
        <dbReference type="Proteomes" id="UP000290602"/>
    </source>
</evidence>
<reference evidence="4 5" key="1">
    <citation type="submission" date="2018-08" db="EMBL/GenBank/DDBJ databases">
        <title>Lactobacillus suantsai sp. nov., isolated from traditional fermented suan-tsai in Taiwan.</title>
        <authorList>
            <person name="Huang C.-H."/>
        </authorList>
    </citation>
    <scope>NUCLEOTIDE SEQUENCE [LARGE SCALE GENOMIC DNA]</scope>
    <source>
        <strain evidence="4 5">BCRC 12945</strain>
    </source>
</reference>
<keyword evidence="2" id="KW-0238">DNA-binding</keyword>
<dbReference type="PANTHER" id="PTHR43280">
    <property type="entry name" value="ARAC-FAMILY TRANSCRIPTIONAL REGULATOR"/>
    <property type="match status" value="1"/>
</dbReference>
<proteinExistence type="predicted"/>
<accession>A0A4Q0VJD1</accession>
<dbReference type="OrthoDB" id="2211832at2"/>
<evidence type="ECO:0000256" key="2">
    <source>
        <dbReference type="ARBA" id="ARBA00023125"/>
    </source>
</evidence>
<dbReference type="PROSITE" id="PS01124">
    <property type="entry name" value="HTH_ARAC_FAMILY_2"/>
    <property type="match status" value="1"/>
</dbReference>
<protein>
    <submittedName>
        <fullName evidence="4">AraC family transcriptional regulator</fullName>
    </submittedName>
</protein>
<name>A0A4Q0VJD1_9LACO</name>
<dbReference type="RefSeq" id="WP_129032769.1">
    <property type="nucleotide sequence ID" value="NZ_CP059603.1"/>
</dbReference>